<reference evidence="2 3" key="1">
    <citation type="journal article" date="2020" name="J. Phycol.">
        <title>Comparative genome analysis reveals Cyanidiococcus gen. nov., a new extremophilic red algal genus sister to Cyanidioschyzon (Cyanidioschyzonaceae, Rhodophyta).</title>
        <authorList>
            <person name="Liu S.-L."/>
            <person name="Chiang Y.-R."/>
            <person name="Yoon H.S."/>
            <person name="Fu H.-Y."/>
        </authorList>
    </citation>
    <scope>NUCLEOTIDE SEQUENCE [LARGE SCALE GENOMIC DNA]</scope>
    <source>
        <strain evidence="2 3">THAL066</strain>
    </source>
</reference>
<dbReference type="Gene3D" id="3.30.110.20">
    <property type="entry name" value="Alba-like domain"/>
    <property type="match status" value="1"/>
</dbReference>
<evidence type="ECO:0000313" key="2">
    <source>
        <dbReference type="EMBL" id="KAF6005224.1"/>
    </source>
</evidence>
<dbReference type="InterPro" id="IPR002775">
    <property type="entry name" value="DNA/RNA-bd_Alba-like"/>
</dbReference>
<dbReference type="Pfam" id="PF01918">
    <property type="entry name" value="Alba"/>
    <property type="match status" value="1"/>
</dbReference>
<keyword evidence="3" id="KW-1185">Reference proteome</keyword>
<dbReference type="InterPro" id="IPR036882">
    <property type="entry name" value="Alba-like_dom_sf"/>
</dbReference>
<feature type="domain" description="DNA/RNA-binding protein Alba-like" evidence="1">
    <location>
        <begin position="14"/>
        <end position="102"/>
    </location>
</feature>
<accession>A0A7J7IRP5</accession>
<comment type="caution">
    <text evidence="2">The sequence shown here is derived from an EMBL/GenBank/DDBJ whole genome shotgun (WGS) entry which is preliminary data.</text>
</comment>
<name>A0A7J7IRP5_9RHOD</name>
<organism evidence="2 3">
    <name type="scientific">Cyanidiococcus yangmingshanensis</name>
    <dbReference type="NCBI Taxonomy" id="2690220"/>
    <lineage>
        <taxon>Eukaryota</taxon>
        <taxon>Rhodophyta</taxon>
        <taxon>Bangiophyceae</taxon>
        <taxon>Cyanidiales</taxon>
        <taxon>Cyanidiaceae</taxon>
        <taxon>Cyanidiococcus</taxon>
    </lineage>
</organism>
<dbReference type="AlphaFoldDB" id="A0A7J7IRP5"/>
<gene>
    <name evidence="2" type="ORF">F1559_002862</name>
</gene>
<evidence type="ECO:0000259" key="1">
    <source>
        <dbReference type="Pfam" id="PF01918"/>
    </source>
</evidence>
<sequence length="173" mass="19706">MSLRTPFPEKELVLEVSANKKARFYLRKTQEFLRYNFGDENDPSNWEGKKFVQAKGLTDRSPFESKLQRTVVLVGRGATLQKAVAIAETLKREVSNVAQSTQICWFSSENKGASLVEKEVGSGRRLIPSIRITLWRSERTGYGSRESVNAPIFQEPVHEQVRLDMVRFAEGQL</sequence>
<dbReference type="Proteomes" id="UP000530660">
    <property type="component" value="Unassembled WGS sequence"/>
</dbReference>
<evidence type="ECO:0000313" key="3">
    <source>
        <dbReference type="Proteomes" id="UP000530660"/>
    </source>
</evidence>
<proteinExistence type="predicted"/>
<protein>
    <recommendedName>
        <fullName evidence="1">DNA/RNA-binding protein Alba-like domain-containing protein</fullName>
    </recommendedName>
</protein>
<dbReference type="SUPFAM" id="SSF82704">
    <property type="entry name" value="AlbA-like"/>
    <property type="match status" value="1"/>
</dbReference>
<dbReference type="EMBL" id="VWRR01000001">
    <property type="protein sequence ID" value="KAF6005224.1"/>
    <property type="molecule type" value="Genomic_DNA"/>
</dbReference>
<dbReference type="GO" id="GO:0003676">
    <property type="term" value="F:nucleic acid binding"/>
    <property type="evidence" value="ECO:0007669"/>
    <property type="project" value="InterPro"/>
</dbReference>